<accession>A0A0B6Y2V7</accession>
<name>A0A0B6Y2V7_9EUPU</name>
<gene>
    <name evidence="1" type="primary">ORF10745</name>
</gene>
<reference evidence="1" key="1">
    <citation type="submission" date="2014-12" db="EMBL/GenBank/DDBJ databases">
        <title>Insight into the proteome of Arion vulgaris.</title>
        <authorList>
            <person name="Aradska J."/>
            <person name="Bulat T."/>
            <person name="Smidak R."/>
            <person name="Sarate P."/>
            <person name="Gangsoo J."/>
            <person name="Sialana F."/>
            <person name="Bilban M."/>
            <person name="Lubec G."/>
        </authorList>
    </citation>
    <scope>NUCLEOTIDE SEQUENCE</scope>
    <source>
        <tissue evidence="1">Skin</tissue>
    </source>
</reference>
<protein>
    <submittedName>
        <fullName evidence="1">Uncharacterized protein</fullName>
    </submittedName>
</protein>
<feature type="non-terminal residue" evidence="1">
    <location>
        <position position="1"/>
    </location>
</feature>
<dbReference type="EMBL" id="HACG01003564">
    <property type="protein sequence ID" value="CEK50429.1"/>
    <property type="molecule type" value="Transcribed_RNA"/>
</dbReference>
<evidence type="ECO:0000313" key="1">
    <source>
        <dbReference type="EMBL" id="CEK50429.1"/>
    </source>
</evidence>
<sequence length="77" mass="8716">TDFNTTEDMVNALKTNHSTVPGPVGVNYHHIKELSETGINTVVMDCSNIIRNAAVSEDWLHRYLLLLDKHGKERKKV</sequence>
<organism evidence="1">
    <name type="scientific">Arion vulgaris</name>
    <dbReference type="NCBI Taxonomy" id="1028688"/>
    <lineage>
        <taxon>Eukaryota</taxon>
        <taxon>Metazoa</taxon>
        <taxon>Spiralia</taxon>
        <taxon>Lophotrochozoa</taxon>
        <taxon>Mollusca</taxon>
        <taxon>Gastropoda</taxon>
        <taxon>Heterobranchia</taxon>
        <taxon>Euthyneura</taxon>
        <taxon>Panpulmonata</taxon>
        <taxon>Eupulmonata</taxon>
        <taxon>Stylommatophora</taxon>
        <taxon>Helicina</taxon>
        <taxon>Arionoidea</taxon>
        <taxon>Arionidae</taxon>
        <taxon>Arion</taxon>
    </lineage>
</organism>
<dbReference type="AlphaFoldDB" id="A0A0B6Y2V7"/>
<proteinExistence type="predicted"/>